<name>A0A1F4S181_UNCSA</name>
<dbReference type="InterPro" id="IPR020552">
    <property type="entry name" value="Inositol_monoPase_Li-sen"/>
</dbReference>
<evidence type="ECO:0000256" key="2">
    <source>
        <dbReference type="ARBA" id="ARBA00001946"/>
    </source>
</evidence>
<comment type="cofactor">
    <cofactor evidence="2 8 9">
        <name>Mg(2+)</name>
        <dbReference type="ChEBI" id="CHEBI:18420"/>
    </cofactor>
</comment>
<evidence type="ECO:0000256" key="3">
    <source>
        <dbReference type="ARBA" id="ARBA00005152"/>
    </source>
</evidence>
<dbReference type="GO" id="GO:0008934">
    <property type="term" value="F:inositol monophosphate 1-phosphatase activity"/>
    <property type="evidence" value="ECO:0007669"/>
    <property type="project" value="InterPro"/>
</dbReference>
<dbReference type="Pfam" id="PF00459">
    <property type="entry name" value="Inositol_P"/>
    <property type="match status" value="1"/>
</dbReference>
<evidence type="ECO:0000313" key="11">
    <source>
        <dbReference type="EMBL" id="OGC14191.1"/>
    </source>
</evidence>
<evidence type="ECO:0000256" key="6">
    <source>
        <dbReference type="ARBA" id="ARBA00022801"/>
    </source>
</evidence>
<reference evidence="11 12" key="1">
    <citation type="journal article" date="2016" name="Nat. Commun.">
        <title>Thousands of microbial genomes shed light on interconnected biogeochemical processes in an aquifer system.</title>
        <authorList>
            <person name="Anantharaman K."/>
            <person name="Brown C.T."/>
            <person name="Hug L.A."/>
            <person name="Sharon I."/>
            <person name="Castelle C.J."/>
            <person name="Probst A.J."/>
            <person name="Thomas B.C."/>
            <person name="Singh A."/>
            <person name="Wilkins M.J."/>
            <person name="Karaoz U."/>
            <person name="Brodie E.L."/>
            <person name="Williams K.H."/>
            <person name="Hubbard S.S."/>
            <person name="Banfield J.F."/>
        </authorList>
    </citation>
    <scope>NUCLEOTIDE SEQUENCE [LARGE SCALE GENOMIC DNA]</scope>
</reference>
<comment type="similarity">
    <text evidence="4 9">Belongs to the inositol monophosphatase superfamily.</text>
</comment>
<feature type="binding site" evidence="8">
    <location>
        <position position="117"/>
    </location>
    <ligand>
        <name>Mg(2+)</name>
        <dbReference type="ChEBI" id="CHEBI:18420"/>
        <label>1</label>
        <note>catalytic</note>
    </ligand>
</feature>
<dbReference type="PANTHER" id="PTHR20854">
    <property type="entry name" value="INOSITOL MONOPHOSPHATASE"/>
    <property type="match status" value="1"/>
</dbReference>
<evidence type="ECO:0000256" key="4">
    <source>
        <dbReference type="ARBA" id="ARBA00009759"/>
    </source>
</evidence>
<feature type="region of interest" description="Disordered" evidence="10">
    <location>
        <begin position="1"/>
        <end position="21"/>
    </location>
</feature>
<evidence type="ECO:0000313" key="12">
    <source>
        <dbReference type="Proteomes" id="UP000177905"/>
    </source>
</evidence>
<keyword evidence="6 9" id="KW-0378">Hydrolase</keyword>
<dbReference type="PROSITE" id="PS00630">
    <property type="entry name" value="IMP_2"/>
    <property type="match status" value="1"/>
</dbReference>
<dbReference type="GO" id="GO:0006021">
    <property type="term" value="P:inositol biosynthetic process"/>
    <property type="evidence" value="ECO:0007669"/>
    <property type="project" value="UniProtKB-UniPathway"/>
</dbReference>
<dbReference type="PANTHER" id="PTHR20854:SF4">
    <property type="entry name" value="INOSITOL-1-MONOPHOSPHATASE-RELATED"/>
    <property type="match status" value="1"/>
</dbReference>
<evidence type="ECO:0000256" key="1">
    <source>
        <dbReference type="ARBA" id="ARBA00001033"/>
    </source>
</evidence>
<feature type="binding site" evidence="8">
    <location>
        <position position="242"/>
    </location>
    <ligand>
        <name>Mg(2+)</name>
        <dbReference type="ChEBI" id="CHEBI:18420"/>
        <label>1</label>
        <note>catalytic</note>
    </ligand>
</feature>
<evidence type="ECO:0000256" key="9">
    <source>
        <dbReference type="RuleBase" id="RU364068"/>
    </source>
</evidence>
<dbReference type="GO" id="GO:0007165">
    <property type="term" value="P:signal transduction"/>
    <property type="evidence" value="ECO:0007669"/>
    <property type="project" value="TreeGrafter"/>
</dbReference>
<dbReference type="Gene3D" id="3.40.190.80">
    <property type="match status" value="1"/>
</dbReference>
<dbReference type="FunFam" id="3.30.540.10:FF:000003">
    <property type="entry name" value="Inositol-1-monophosphatase"/>
    <property type="match status" value="1"/>
</dbReference>
<dbReference type="AlphaFoldDB" id="A0A1F4S181"/>
<dbReference type="PROSITE" id="PS00629">
    <property type="entry name" value="IMP_1"/>
    <property type="match status" value="1"/>
</dbReference>
<dbReference type="InterPro" id="IPR020550">
    <property type="entry name" value="Inositol_monophosphatase_CS"/>
</dbReference>
<dbReference type="PRINTS" id="PR00378">
    <property type="entry name" value="LIIMPHPHTASE"/>
</dbReference>
<evidence type="ECO:0000256" key="5">
    <source>
        <dbReference type="ARBA" id="ARBA00022723"/>
    </source>
</evidence>
<dbReference type="InterPro" id="IPR020583">
    <property type="entry name" value="Inositol_monoP_metal-BS"/>
</dbReference>
<feature type="binding site" evidence="8">
    <location>
        <position position="119"/>
    </location>
    <ligand>
        <name>Mg(2+)</name>
        <dbReference type="ChEBI" id="CHEBI:18420"/>
        <label>1</label>
        <note>catalytic</note>
    </ligand>
</feature>
<dbReference type="Proteomes" id="UP000177905">
    <property type="component" value="Unassembled WGS sequence"/>
</dbReference>
<evidence type="ECO:0000256" key="10">
    <source>
        <dbReference type="SAM" id="MobiDB-lite"/>
    </source>
</evidence>
<dbReference type="GO" id="GO:0046854">
    <property type="term" value="P:phosphatidylinositol phosphate biosynthetic process"/>
    <property type="evidence" value="ECO:0007669"/>
    <property type="project" value="InterPro"/>
</dbReference>
<feature type="compositionally biased region" description="Basic and acidic residues" evidence="10">
    <location>
        <begin position="1"/>
        <end position="14"/>
    </location>
</feature>
<keyword evidence="7 8" id="KW-0460">Magnesium</keyword>
<dbReference type="EC" id="3.1.3.25" evidence="9"/>
<feature type="binding site" evidence="8">
    <location>
        <position position="120"/>
    </location>
    <ligand>
        <name>Mg(2+)</name>
        <dbReference type="ChEBI" id="CHEBI:18420"/>
        <label>1</label>
        <note>catalytic</note>
    </ligand>
</feature>
<gene>
    <name evidence="11" type="ORF">A2290_00760</name>
</gene>
<dbReference type="PRINTS" id="PR00377">
    <property type="entry name" value="IMPHPHTASES"/>
</dbReference>
<comment type="caution">
    <text evidence="11">The sequence shown here is derived from an EMBL/GenBank/DDBJ whole genome shotgun (WGS) entry which is preliminary data.</text>
</comment>
<evidence type="ECO:0000256" key="8">
    <source>
        <dbReference type="PIRSR" id="PIRSR600760-2"/>
    </source>
</evidence>
<feature type="binding site" evidence="8">
    <location>
        <position position="101"/>
    </location>
    <ligand>
        <name>Mg(2+)</name>
        <dbReference type="ChEBI" id="CHEBI:18420"/>
        <label>1</label>
        <note>catalytic</note>
    </ligand>
</feature>
<comment type="catalytic activity">
    <reaction evidence="1 9">
        <text>a myo-inositol phosphate + H2O = myo-inositol + phosphate</text>
        <dbReference type="Rhea" id="RHEA:24056"/>
        <dbReference type="ChEBI" id="CHEBI:15377"/>
        <dbReference type="ChEBI" id="CHEBI:17268"/>
        <dbReference type="ChEBI" id="CHEBI:43474"/>
        <dbReference type="ChEBI" id="CHEBI:84139"/>
        <dbReference type="EC" id="3.1.3.25"/>
    </reaction>
</comment>
<dbReference type="InterPro" id="IPR033942">
    <property type="entry name" value="IMPase"/>
</dbReference>
<dbReference type="GO" id="GO:0046872">
    <property type="term" value="F:metal ion binding"/>
    <property type="evidence" value="ECO:0007669"/>
    <property type="project" value="UniProtKB-KW"/>
</dbReference>
<dbReference type="UniPathway" id="UPA00823">
    <property type="reaction ID" value="UER00788"/>
</dbReference>
<dbReference type="EMBL" id="MEUA01000040">
    <property type="protein sequence ID" value="OGC14191.1"/>
    <property type="molecule type" value="Genomic_DNA"/>
</dbReference>
<dbReference type="Gene3D" id="3.30.540.10">
    <property type="entry name" value="Fructose-1,6-Bisphosphatase, subunit A, domain 1"/>
    <property type="match status" value="1"/>
</dbReference>
<dbReference type="SUPFAM" id="SSF56655">
    <property type="entry name" value="Carbohydrate phosphatase"/>
    <property type="match status" value="1"/>
</dbReference>
<proteinExistence type="inferred from homology"/>
<comment type="pathway">
    <text evidence="3">Polyol metabolism; myo-inositol biosynthesis; myo-inositol from D-glucose 6-phosphate: step 2/2.</text>
</comment>
<protein>
    <recommendedName>
        <fullName evidence="9">Inositol-1-monophosphatase</fullName>
        <ecNumber evidence="9">3.1.3.25</ecNumber>
    </recommendedName>
</protein>
<sequence>MKELKKRSEPRSFMDKQNSSRLLRKSLGMNPDSLIGVNNRSKIAIYAAKKAGKMLAENFQKKTKVSTKKDGSLVTQFDLKSEKIIIDIIKKRFPTDNILSEESDNLNFNSNFTWIIDPIDGTHNYIRNIEIFGVSIGIQYKEEIVAGVIFIPLTNELYTTEKGKGAFKNGKRLKVSNKDLKNSTMIYDSTIKLAPKKMSKALKKLSLKTFNLRMLGSTVRSLTYIAEGKAEIEIEFNDKIWDFAAGMLLVREAGGIFTDFKGDKNLRVKQTYIASNKKVYKEALKILENLG</sequence>
<evidence type="ECO:0000256" key="7">
    <source>
        <dbReference type="ARBA" id="ARBA00022842"/>
    </source>
</evidence>
<accession>A0A1F4S181</accession>
<dbReference type="InterPro" id="IPR000760">
    <property type="entry name" value="Inositol_monophosphatase-like"/>
</dbReference>
<organism evidence="11 12">
    <name type="scientific">candidate division WOR-1 bacterium RIFOXYB2_FULL_36_35</name>
    <dbReference type="NCBI Taxonomy" id="1802578"/>
    <lineage>
        <taxon>Bacteria</taxon>
        <taxon>Bacillati</taxon>
        <taxon>Saganbacteria</taxon>
    </lineage>
</organism>
<dbReference type="CDD" id="cd01639">
    <property type="entry name" value="IMPase"/>
    <property type="match status" value="1"/>
</dbReference>
<keyword evidence="5 8" id="KW-0479">Metal-binding</keyword>